<evidence type="ECO:0000313" key="4">
    <source>
        <dbReference type="Proteomes" id="UP000031668"/>
    </source>
</evidence>
<keyword evidence="2" id="KW-0472">Membrane</keyword>
<feature type="transmembrane region" description="Helical" evidence="2">
    <location>
        <begin position="104"/>
        <end position="124"/>
    </location>
</feature>
<dbReference type="EMBL" id="JWZT01002775">
    <property type="protein sequence ID" value="KII68598.1"/>
    <property type="molecule type" value="Genomic_DNA"/>
</dbReference>
<keyword evidence="4" id="KW-1185">Reference proteome</keyword>
<feature type="transmembrane region" description="Helical" evidence="2">
    <location>
        <begin position="46"/>
        <end position="67"/>
    </location>
</feature>
<evidence type="ECO:0000256" key="1">
    <source>
        <dbReference type="SAM" id="MobiDB-lite"/>
    </source>
</evidence>
<name>A0A0C2JH60_THEKT</name>
<evidence type="ECO:0000313" key="3">
    <source>
        <dbReference type="EMBL" id="KII68598.1"/>
    </source>
</evidence>
<comment type="caution">
    <text evidence="3">The sequence shown here is derived from an EMBL/GenBank/DDBJ whole genome shotgun (WGS) entry which is preliminary data.</text>
</comment>
<dbReference type="AlphaFoldDB" id="A0A0C2JH60"/>
<evidence type="ECO:0000256" key="2">
    <source>
        <dbReference type="SAM" id="Phobius"/>
    </source>
</evidence>
<reference evidence="3 4" key="1">
    <citation type="journal article" date="2014" name="Genome Biol. Evol.">
        <title>The genome of the myxosporean Thelohanellus kitauei shows adaptations to nutrient acquisition within its fish host.</title>
        <authorList>
            <person name="Yang Y."/>
            <person name="Xiong J."/>
            <person name="Zhou Z."/>
            <person name="Huo F."/>
            <person name="Miao W."/>
            <person name="Ran C."/>
            <person name="Liu Y."/>
            <person name="Zhang J."/>
            <person name="Feng J."/>
            <person name="Wang M."/>
            <person name="Wang M."/>
            <person name="Wang L."/>
            <person name="Yao B."/>
        </authorList>
    </citation>
    <scope>NUCLEOTIDE SEQUENCE [LARGE SCALE GENOMIC DNA]</scope>
    <source>
        <strain evidence="3">Wuqing</strain>
    </source>
</reference>
<proteinExistence type="predicted"/>
<feature type="region of interest" description="Disordered" evidence="1">
    <location>
        <begin position="69"/>
        <end position="93"/>
    </location>
</feature>
<dbReference type="Proteomes" id="UP000031668">
    <property type="component" value="Unassembled WGS sequence"/>
</dbReference>
<organism evidence="3 4">
    <name type="scientific">Thelohanellus kitauei</name>
    <name type="common">Myxosporean</name>
    <dbReference type="NCBI Taxonomy" id="669202"/>
    <lineage>
        <taxon>Eukaryota</taxon>
        <taxon>Metazoa</taxon>
        <taxon>Cnidaria</taxon>
        <taxon>Myxozoa</taxon>
        <taxon>Myxosporea</taxon>
        <taxon>Bivalvulida</taxon>
        <taxon>Platysporina</taxon>
        <taxon>Myxobolidae</taxon>
        <taxon>Thelohanellus</taxon>
    </lineage>
</organism>
<gene>
    <name evidence="3" type="ORF">RF11_03270</name>
</gene>
<sequence length="133" mass="14886">MYFLIISMVNDLIIVDHDNIGSLREGILGFAYNIQTMKILGPRSSIGSILTITLLGVFFNLSSSFFWRKKKKKDKDGGGGGGGSGRGGKDRCPMEKNIVSMKKYLPILFDIFFISNFYLCYVDTTVSIKFSLF</sequence>
<keyword evidence="2" id="KW-0812">Transmembrane</keyword>
<keyword evidence="2" id="KW-1133">Transmembrane helix</keyword>
<protein>
    <submittedName>
        <fullName evidence="3">Uncharacterized protein</fullName>
    </submittedName>
</protein>
<accession>A0A0C2JH60</accession>